<evidence type="ECO:0008006" key="4">
    <source>
        <dbReference type="Google" id="ProtNLM"/>
    </source>
</evidence>
<proteinExistence type="predicted"/>
<accession>A0ABQ6MS56</accession>
<dbReference type="InterPro" id="IPR002554">
    <property type="entry name" value="PP2A_B56"/>
</dbReference>
<feature type="non-terminal residue" evidence="2">
    <location>
        <position position="759"/>
    </location>
</feature>
<feature type="region of interest" description="Disordered" evidence="1">
    <location>
        <begin position="672"/>
        <end position="759"/>
    </location>
</feature>
<dbReference type="InterPro" id="IPR016024">
    <property type="entry name" value="ARM-type_fold"/>
</dbReference>
<dbReference type="Pfam" id="PF01603">
    <property type="entry name" value="B56"/>
    <property type="match status" value="1"/>
</dbReference>
<reference evidence="2 3" key="1">
    <citation type="journal article" date="2023" name="Commun. Biol.">
        <title>Genome analysis of Parmales, the sister group of diatoms, reveals the evolutionary specialization of diatoms from phago-mixotrophs to photoautotrophs.</title>
        <authorList>
            <person name="Ban H."/>
            <person name="Sato S."/>
            <person name="Yoshikawa S."/>
            <person name="Yamada K."/>
            <person name="Nakamura Y."/>
            <person name="Ichinomiya M."/>
            <person name="Sato N."/>
            <person name="Blanc-Mathieu R."/>
            <person name="Endo H."/>
            <person name="Kuwata A."/>
            <person name="Ogata H."/>
        </authorList>
    </citation>
    <scope>NUCLEOTIDE SEQUENCE [LARGE SCALE GENOMIC DNA]</scope>
</reference>
<dbReference type="Gene3D" id="1.25.10.10">
    <property type="entry name" value="Leucine-rich Repeat Variant"/>
    <property type="match status" value="1"/>
</dbReference>
<feature type="compositionally biased region" description="Low complexity" evidence="1">
    <location>
        <begin position="35"/>
        <end position="45"/>
    </location>
</feature>
<name>A0ABQ6MS56_9STRA</name>
<keyword evidence="3" id="KW-1185">Reference proteome</keyword>
<dbReference type="InterPro" id="IPR011989">
    <property type="entry name" value="ARM-like"/>
</dbReference>
<dbReference type="PANTHER" id="PTHR10257:SF3">
    <property type="entry name" value="SERINE_THREONINE-PROTEIN PHOSPHATASE 2A 56 KDA REGULATORY SUBUNIT GAMMA ISOFORM"/>
    <property type="match status" value="1"/>
</dbReference>
<comment type="caution">
    <text evidence="2">The sequence shown here is derived from an EMBL/GenBank/DDBJ whole genome shotgun (WGS) entry which is preliminary data.</text>
</comment>
<feature type="compositionally biased region" description="Low complexity" evidence="1">
    <location>
        <begin position="111"/>
        <end position="122"/>
    </location>
</feature>
<dbReference type="EMBL" id="BRYB01001689">
    <property type="protein sequence ID" value="GMI31182.1"/>
    <property type="molecule type" value="Genomic_DNA"/>
</dbReference>
<feature type="compositionally biased region" description="Acidic residues" evidence="1">
    <location>
        <begin position="138"/>
        <end position="150"/>
    </location>
</feature>
<evidence type="ECO:0000313" key="3">
    <source>
        <dbReference type="Proteomes" id="UP001165060"/>
    </source>
</evidence>
<feature type="region of interest" description="Disordered" evidence="1">
    <location>
        <begin position="1"/>
        <end position="151"/>
    </location>
</feature>
<gene>
    <name evidence="2" type="ORF">TeGR_g8882</name>
</gene>
<feature type="compositionally biased region" description="Polar residues" evidence="1">
    <location>
        <begin position="695"/>
        <end position="707"/>
    </location>
</feature>
<organism evidence="2 3">
    <name type="scientific">Tetraparma gracilis</name>
    <dbReference type="NCBI Taxonomy" id="2962635"/>
    <lineage>
        <taxon>Eukaryota</taxon>
        <taxon>Sar</taxon>
        <taxon>Stramenopiles</taxon>
        <taxon>Ochrophyta</taxon>
        <taxon>Bolidophyceae</taxon>
        <taxon>Parmales</taxon>
        <taxon>Triparmaceae</taxon>
        <taxon>Tetraparma</taxon>
    </lineage>
</organism>
<feature type="compositionally biased region" description="Basic and acidic residues" evidence="1">
    <location>
        <begin position="750"/>
        <end position="759"/>
    </location>
</feature>
<dbReference type="Proteomes" id="UP001165060">
    <property type="component" value="Unassembled WGS sequence"/>
</dbReference>
<protein>
    <recommendedName>
        <fullName evidence="4">Serine/threonine protein phosphatase 2A regulatory subunit</fullName>
    </recommendedName>
</protein>
<evidence type="ECO:0000256" key="1">
    <source>
        <dbReference type="SAM" id="MobiDB-lite"/>
    </source>
</evidence>
<evidence type="ECO:0000313" key="2">
    <source>
        <dbReference type="EMBL" id="GMI31182.1"/>
    </source>
</evidence>
<sequence length="759" mass="85063">MGGGGSKAAALAINDDHDDMPSDDRRSSGSGGGRSSNTPKNSKSPKGSRDSFSFGGSTPKGGKDGPSMFSSGRDTGAPPKPTGREISEMRRMSPTRNRASMRKKSVSMERSGGSFIGKSGSSLVRKTGSTIDGPAPQEGDENAAEEEEGELEHPDVIAFQFGMFQDPAFMIKDLPNLEDEDNDTRDELLIKKLHLCALVYDWRDKEKDKEEKEIQLAAINEIKAYVEDPPLDTPTVFTDEIFVNLVNCFEENAFQPLKKSVDTADLETMVASKENGVGLGASTKGYEAILEPAWPYLKVQYELFLKYLGRMKGSILKELVDAKFIELLIEKFNSTDHREREMLKTMVTKIYVKFVEHRPLIRKLINNVFQRFIYETEWHCGIQDLLEVLEPIIKGFKAPLKPDHLDTLEKTLIPLHKAPLDVLQTYHHTLRKCLNIYMEKDPDKCGAIILSRIAMYWPHKNGPKQVKMIEELEDVLEHVTKEMWREGDLEKARIPFYSLMNHIVGSEHFQVAEKGLKLWGNKYLYEGCFNRHEFALEILNATFTSLYYKSHDHWQNNKGIKGGDSKGEISGCKVGDLSLKVLYGYKKSATSEYEVMKKEYAKKQKLKSAKDKAHNFFKEDERWDELRRMAAENKGEVWTPAPKPFVFVPPKKEKKKEAARVAVDMKAVEEKAAEEKAEEENREPLEDFTKDSALISAQSSTLSTTSDAGGESLGGGLSEDNFGRDLRATLINNFPDAPDAEEKEGGGGGAEEKGGGESP</sequence>
<dbReference type="SUPFAM" id="SSF48371">
    <property type="entry name" value="ARM repeat"/>
    <property type="match status" value="1"/>
</dbReference>
<dbReference type="PANTHER" id="PTHR10257">
    <property type="entry name" value="SERINE/THREONINE PROTEIN PHOSPHATASE 2A PP2A REGULATORY SUBUNIT B"/>
    <property type="match status" value="1"/>
</dbReference>
<feature type="compositionally biased region" description="Basic and acidic residues" evidence="1">
    <location>
        <begin position="82"/>
        <end position="91"/>
    </location>
</feature>